<evidence type="ECO:0000256" key="1">
    <source>
        <dbReference type="ARBA" id="ARBA00009860"/>
    </source>
</evidence>
<protein>
    <recommendedName>
        <fullName evidence="8">Eukaryotic translation initiation factor 4E</fullName>
    </recommendedName>
    <alternativeName>
        <fullName evidence="7">eIF-4F 25 kDa subunit</fullName>
    </alternativeName>
    <alternativeName>
        <fullName evidence="6">mRNA cap-binding protein</fullName>
    </alternativeName>
</protein>
<sequence length="293" mass="32284">MSALPAAAAAANEQTLSDALAAASITAEPETTDDKAVEQPEKTEEDLEDGEIKEDDGTPKTVFHDSSRFNIKHPLYAPWTLYFDSPQSKALPKTTTLSSSAANHGGWLDDIRKVIQFDSIEEFWGLYNNIVPPSQLPGKANYYLFKNGIIPAWEDPANKNGGKWSVQVPRDKSRSTIDKMWLYTMLAAIGETFETPLDGSAPGDSDLVTGVIMSCRPAFYRIAIWTKDAPDVALTEETSPLLKRVMDIGRHFKVSVLGFELEQKLGGGYSTDCQFEAHSDSMDKKKSKTKLTV</sequence>
<evidence type="ECO:0000256" key="9">
    <source>
        <dbReference type="RuleBase" id="RU004374"/>
    </source>
</evidence>
<evidence type="ECO:0000256" key="4">
    <source>
        <dbReference type="ARBA" id="ARBA00022884"/>
    </source>
</evidence>
<evidence type="ECO:0000256" key="5">
    <source>
        <dbReference type="ARBA" id="ARBA00022917"/>
    </source>
</evidence>
<keyword evidence="12" id="KW-1185">Reference proteome</keyword>
<dbReference type="PANTHER" id="PTHR11960:SF8">
    <property type="entry name" value="EUKARYOTIC TRANSLATION INITIATION FACTOR 4E1-RELATED"/>
    <property type="match status" value="1"/>
</dbReference>
<comment type="caution">
    <text evidence="11">The sequence shown here is derived from an EMBL/GenBank/DDBJ whole genome shotgun (WGS) entry which is preliminary data.</text>
</comment>
<dbReference type="InterPro" id="IPR001040">
    <property type="entry name" value="TIF_eIF_4E"/>
</dbReference>
<accession>A0A427XV66</accession>
<evidence type="ECO:0000256" key="3">
    <source>
        <dbReference type="ARBA" id="ARBA00022845"/>
    </source>
</evidence>
<dbReference type="FunFam" id="3.30.760.10:FF:000011">
    <property type="entry name" value="Eukaryotic translation initiation factor 4E"/>
    <property type="match status" value="1"/>
</dbReference>
<feature type="compositionally biased region" description="Acidic residues" evidence="10">
    <location>
        <begin position="43"/>
        <end position="54"/>
    </location>
</feature>
<dbReference type="GO" id="GO:0006417">
    <property type="term" value="P:regulation of translation"/>
    <property type="evidence" value="ECO:0007669"/>
    <property type="project" value="UniProtKB-KW"/>
</dbReference>
<dbReference type="Proteomes" id="UP000279236">
    <property type="component" value="Unassembled WGS sequence"/>
</dbReference>
<proteinExistence type="inferred from homology"/>
<keyword evidence="3" id="KW-0810">Translation regulation</keyword>
<evidence type="ECO:0000313" key="11">
    <source>
        <dbReference type="EMBL" id="RSH82625.1"/>
    </source>
</evidence>
<evidence type="ECO:0000256" key="8">
    <source>
        <dbReference type="ARBA" id="ARBA00039255"/>
    </source>
</evidence>
<evidence type="ECO:0000256" key="6">
    <source>
        <dbReference type="ARBA" id="ARBA00030245"/>
    </source>
</evidence>
<dbReference type="PANTHER" id="PTHR11960">
    <property type="entry name" value="EUKARYOTIC TRANSLATION INITIATION FACTOR 4E RELATED"/>
    <property type="match status" value="1"/>
</dbReference>
<name>A0A427XV66_9TREE</name>
<evidence type="ECO:0000313" key="12">
    <source>
        <dbReference type="Proteomes" id="UP000279236"/>
    </source>
</evidence>
<dbReference type="GeneID" id="39592157"/>
<dbReference type="EMBL" id="RSCE01000005">
    <property type="protein sequence ID" value="RSH82625.1"/>
    <property type="molecule type" value="Genomic_DNA"/>
</dbReference>
<evidence type="ECO:0000256" key="10">
    <source>
        <dbReference type="SAM" id="MobiDB-lite"/>
    </source>
</evidence>
<dbReference type="GO" id="GO:0016281">
    <property type="term" value="C:eukaryotic translation initiation factor 4F complex"/>
    <property type="evidence" value="ECO:0007669"/>
    <property type="project" value="TreeGrafter"/>
</dbReference>
<feature type="compositionally biased region" description="Basic and acidic residues" evidence="10">
    <location>
        <begin position="32"/>
        <end position="42"/>
    </location>
</feature>
<dbReference type="InterPro" id="IPR023398">
    <property type="entry name" value="TIF_eIF4e-like"/>
</dbReference>
<keyword evidence="2 9" id="KW-0396">Initiation factor</keyword>
<dbReference type="GO" id="GO:0003743">
    <property type="term" value="F:translation initiation factor activity"/>
    <property type="evidence" value="ECO:0007669"/>
    <property type="project" value="UniProtKB-KW"/>
</dbReference>
<dbReference type="Pfam" id="PF01652">
    <property type="entry name" value="IF4E"/>
    <property type="match status" value="1"/>
</dbReference>
<dbReference type="Gene3D" id="3.30.760.10">
    <property type="entry name" value="RNA Cap, Translation Initiation Factor Eif4e"/>
    <property type="match status" value="1"/>
</dbReference>
<comment type="similarity">
    <text evidence="1 9">Belongs to the eukaryotic initiation factor 4E family.</text>
</comment>
<feature type="region of interest" description="Disordered" evidence="10">
    <location>
        <begin position="23"/>
        <end position="61"/>
    </location>
</feature>
<dbReference type="GO" id="GO:0000340">
    <property type="term" value="F:RNA 7-methylguanosine cap binding"/>
    <property type="evidence" value="ECO:0007669"/>
    <property type="project" value="TreeGrafter"/>
</dbReference>
<dbReference type="STRING" id="105984.A0A427XV66"/>
<dbReference type="AlphaFoldDB" id="A0A427XV66"/>
<dbReference type="SUPFAM" id="SSF55418">
    <property type="entry name" value="eIF4e-like"/>
    <property type="match status" value="1"/>
</dbReference>
<organism evidence="11 12">
    <name type="scientific">Apiotrichum porosum</name>
    <dbReference type="NCBI Taxonomy" id="105984"/>
    <lineage>
        <taxon>Eukaryota</taxon>
        <taxon>Fungi</taxon>
        <taxon>Dikarya</taxon>
        <taxon>Basidiomycota</taxon>
        <taxon>Agaricomycotina</taxon>
        <taxon>Tremellomycetes</taxon>
        <taxon>Trichosporonales</taxon>
        <taxon>Trichosporonaceae</taxon>
        <taxon>Apiotrichum</taxon>
    </lineage>
</organism>
<evidence type="ECO:0000256" key="2">
    <source>
        <dbReference type="ARBA" id="ARBA00022540"/>
    </source>
</evidence>
<gene>
    <name evidence="11" type="primary">TIF45</name>
    <name evidence="11" type="ORF">EHS24_007614</name>
</gene>
<keyword evidence="5 9" id="KW-0648">Protein biosynthesis</keyword>
<evidence type="ECO:0000256" key="7">
    <source>
        <dbReference type="ARBA" id="ARBA00032656"/>
    </source>
</evidence>
<dbReference type="RefSeq" id="XP_028476857.1">
    <property type="nucleotide sequence ID" value="XM_028622964.1"/>
</dbReference>
<keyword evidence="4 9" id="KW-0694">RNA-binding</keyword>
<dbReference type="OrthoDB" id="590761at2759"/>
<reference evidence="11 12" key="1">
    <citation type="submission" date="2018-11" db="EMBL/GenBank/DDBJ databases">
        <title>Genome sequence of Apiotrichum porosum DSM 27194.</title>
        <authorList>
            <person name="Aliyu H."/>
            <person name="Gorte O."/>
            <person name="Ochsenreither K."/>
        </authorList>
    </citation>
    <scope>NUCLEOTIDE SEQUENCE [LARGE SCALE GENOMIC DNA]</scope>
    <source>
        <strain evidence="11 12">DSM 27194</strain>
    </source>
</reference>